<evidence type="ECO:0000259" key="9">
    <source>
        <dbReference type="Pfam" id="PF02781"/>
    </source>
</evidence>
<dbReference type="SUPFAM" id="SSF55347">
    <property type="entry name" value="Glyceraldehyde-3-phosphate dehydrogenase-like, C-terminal domain"/>
    <property type="match status" value="1"/>
</dbReference>
<feature type="binding site" evidence="7">
    <location>
        <position position="345"/>
    </location>
    <ligand>
        <name>substrate</name>
    </ligand>
</feature>
<dbReference type="STRING" id="1293597.FC20_GL001326"/>
<evidence type="ECO:0000259" key="8">
    <source>
        <dbReference type="Pfam" id="PF00479"/>
    </source>
</evidence>
<dbReference type="PATRIC" id="fig|1293597.4.peg.1412"/>
<feature type="binding site" evidence="7">
    <location>
        <position position="49"/>
    </location>
    <ligand>
        <name>NADP(+)</name>
        <dbReference type="ChEBI" id="CHEBI:58349"/>
    </ligand>
</feature>
<dbReference type="GO" id="GO:0050661">
    <property type="term" value="F:NADP binding"/>
    <property type="evidence" value="ECO:0007669"/>
    <property type="project" value="UniProtKB-UniRule"/>
</dbReference>
<feature type="active site" description="Proton acceptor" evidence="7">
    <location>
        <position position="244"/>
    </location>
</feature>
<evidence type="ECO:0000256" key="4">
    <source>
        <dbReference type="ARBA" id="ARBA00022857"/>
    </source>
</evidence>
<evidence type="ECO:0000256" key="7">
    <source>
        <dbReference type="HAMAP-Rule" id="MF_00966"/>
    </source>
</evidence>
<dbReference type="InterPro" id="IPR019796">
    <property type="entry name" value="G6P_DH_AS"/>
</dbReference>
<protein>
    <recommendedName>
        <fullName evidence="7">Glucose-6-phosphate 1-dehydrogenase</fullName>
        <shortName evidence="7">G6PD</shortName>
        <ecNumber evidence="7">1.1.1.49</ecNumber>
    </recommendedName>
</protein>
<dbReference type="Pfam" id="PF02781">
    <property type="entry name" value="G6PD_C"/>
    <property type="match status" value="1"/>
</dbReference>
<comment type="catalytic activity">
    <reaction evidence="7">
        <text>D-glucose 6-phosphate + NADP(+) = 6-phospho-D-glucono-1,5-lactone + NADPH + H(+)</text>
        <dbReference type="Rhea" id="RHEA:15841"/>
        <dbReference type="ChEBI" id="CHEBI:15378"/>
        <dbReference type="ChEBI" id="CHEBI:57783"/>
        <dbReference type="ChEBI" id="CHEBI:57955"/>
        <dbReference type="ChEBI" id="CHEBI:58349"/>
        <dbReference type="ChEBI" id="CHEBI:61548"/>
        <dbReference type="EC" id="1.1.1.49"/>
    </reaction>
</comment>
<dbReference type="InterPro" id="IPR036291">
    <property type="entry name" value="NAD(P)-bd_dom_sf"/>
</dbReference>
<dbReference type="EMBL" id="AZDU01000044">
    <property type="protein sequence ID" value="KRL00442.1"/>
    <property type="molecule type" value="Genomic_DNA"/>
</dbReference>
<feature type="binding site" evidence="7">
    <location>
        <begin position="90"/>
        <end position="91"/>
    </location>
    <ligand>
        <name>NADP(+)</name>
        <dbReference type="ChEBI" id="CHEBI:58349"/>
    </ligand>
</feature>
<comment type="caution">
    <text evidence="7">Lacks conserved residue(s) required for the propagation of feature annotation.</text>
</comment>
<keyword evidence="11" id="KW-1185">Reference proteome</keyword>
<dbReference type="EC" id="1.1.1.49" evidence="7"/>
<evidence type="ECO:0000256" key="1">
    <source>
        <dbReference type="ARBA" id="ARBA00004937"/>
    </source>
</evidence>
<dbReference type="eggNOG" id="COG0364">
    <property type="taxonomic scope" value="Bacteria"/>
</dbReference>
<dbReference type="PANTHER" id="PTHR23429:SF0">
    <property type="entry name" value="GLUCOSE-6-PHOSPHATE 1-DEHYDROGENASE"/>
    <property type="match status" value="1"/>
</dbReference>
<keyword evidence="5 7" id="KW-0560">Oxidoreductase</keyword>
<evidence type="ECO:0000256" key="2">
    <source>
        <dbReference type="ARBA" id="ARBA00009975"/>
    </source>
</evidence>
<feature type="binding site" evidence="7">
    <location>
        <position position="186"/>
    </location>
    <ligand>
        <name>substrate</name>
    </ligand>
</feature>
<dbReference type="GO" id="GO:0005829">
    <property type="term" value="C:cytosol"/>
    <property type="evidence" value="ECO:0007669"/>
    <property type="project" value="TreeGrafter"/>
</dbReference>
<dbReference type="Gene3D" id="3.30.360.10">
    <property type="entry name" value="Dihydrodipicolinate Reductase, domain 2"/>
    <property type="match status" value="1"/>
</dbReference>
<feature type="binding site" evidence="7">
    <location>
        <position position="239"/>
    </location>
    <ligand>
        <name>substrate</name>
    </ligand>
</feature>
<evidence type="ECO:0000256" key="5">
    <source>
        <dbReference type="ARBA" id="ARBA00023002"/>
    </source>
</evidence>
<feature type="domain" description="Glucose-6-phosphate dehydrogenase NAD-binding" evidence="8">
    <location>
        <begin position="12"/>
        <end position="191"/>
    </location>
</feature>
<keyword evidence="6 7" id="KW-0119">Carbohydrate metabolism</keyword>
<feature type="binding site" evidence="7">
    <location>
        <position position="220"/>
    </location>
    <ligand>
        <name>substrate</name>
    </ligand>
</feature>
<dbReference type="Proteomes" id="UP000051074">
    <property type="component" value="Unassembled WGS sequence"/>
</dbReference>
<dbReference type="NCBIfam" id="TIGR00871">
    <property type="entry name" value="zwf"/>
    <property type="match status" value="1"/>
</dbReference>
<evidence type="ECO:0000256" key="3">
    <source>
        <dbReference type="ARBA" id="ARBA00022526"/>
    </source>
</evidence>
<dbReference type="GO" id="GO:0004345">
    <property type="term" value="F:glucose-6-phosphate dehydrogenase activity"/>
    <property type="evidence" value="ECO:0007669"/>
    <property type="project" value="UniProtKB-UniRule"/>
</dbReference>
<organism evidence="10 11">
    <name type="scientific">Lactobacillus equicursoris DSM 19284 = JCM 14600 = CIP 110162</name>
    <dbReference type="NCBI Taxonomy" id="1293597"/>
    <lineage>
        <taxon>Bacteria</taxon>
        <taxon>Bacillati</taxon>
        <taxon>Bacillota</taxon>
        <taxon>Bacilli</taxon>
        <taxon>Lactobacillales</taxon>
        <taxon>Lactobacillaceae</taxon>
        <taxon>Lactobacillus</taxon>
    </lineage>
</organism>
<dbReference type="Gene3D" id="3.40.50.720">
    <property type="entry name" value="NAD(P)-binding Rossmann-like Domain"/>
    <property type="match status" value="1"/>
</dbReference>
<dbReference type="PROSITE" id="PS00069">
    <property type="entry name" value="G6P_DEHYDROGENASE"/>
    <property type="match status" value="1"/>
</dbReference>
<comment type="pathway">
    <text evidence="1 7">Carbohydrate degradation; pentose phosphate pathway; D-ribulose 5-phosphate from D-glucose 6-phosphate (oxidative stage): step 1/3.</text>
</comment>
<evidence type="ECO:0000313" key="10">
    <source>
        <dbReference type="EMBL" id="KRL00442.1"/>
    </source>
</evidence>
<dbReference type="GO" id="GO:0006006">
    <property type="term" value="P:glucose metabolic process"/>
    <property type="evidence" value="ECO:0007669"/>
    <property type="project" value="UniProtKB-KW"/>
</dbReference>
<dbReference type="PRINTS" id="PR00079">
    <property type="entry name" value="G6PDHDRGNASE"/>
</dbReference>
<gene>
    <name evidence="7" type="primary">zwf</name>
    <name evidence="10" type="ORF">FC20_GL001326</name>
</gene>
<feature type="binding site" evidence="7">
    <location>
        <position position="340"/>
    </location>
    <ligand>
        <name>substrate</name>
    </ligand>
</feature>
<dbReference type="AlphaFoldDB" id="A0A0R1M6J2"/>
<dbReference type="InterPro" id="IPR001282">
    <property type="entry name" value="G6P_DH"/>
</dbReference>
<dbReference type="HAMAP" id="MF_00966">
    <property type="entry name" value="G6PD"/>
    <property type="match status" value="1"/>
</dbReference>
<dbReference type="GO" id="GO:0009051">
    <property type="term" value="P:pentose-phosphate shunt, oxidative branch"/>
    <property type="evidence" value="ECO:0007669"/>
    <property type="project" value="TreeGrafter"/>
</dbReference>
<comment type="caution">
    <text evidence="10">The sequence shown here is derived from an EMBL/GenBank/DDBJ whole genome shotgun (WGS) entry which is preliminary data.</text>
</comment>
<sequence>MQIMNNIPAVMIIFGGSGDLAHRKIYPALFNLYRQGLIQDNFAVIGTARRPWSHDYLREVVSTAVHEFFGEVNEDDLAAFASHFYYQSHDVTSVDHYKTLKKLASDLDEKYACQGNRIFYLAMAPSFFGTIAEHIADQHLTGTGFNRLIVEKPFGTDLASAQVLNKQIRSSFNEEQVFRIDHYLGKEMVQNILPLRFANPMIKVLWNKDNIKNIQVTLAERLGVEARGGYYDQSGAMRDMVQNHIFQIITLLAMPEPSRLTDQEIHVAKEALLDSLVIPDEAAVARDFVRGQYAGTETTFEYVKEPNVDPDSNTETFVAGHVEFKHGPLAGVPIYFRTGKEMREKKTRIDVVFKGQRSLYGQVADNTLTIEVDPTDQIYFHLNGKTIQGGDLRKEKIYYRFSDEEQAKVPDGYERLIRDVFVNDSTNFTRWNELRQYWKFVDAVEAAWQKQNEAGVKPVKYPPYLLGPAESKQVFQDPGDSWIYK</sequence>
<keyword evidence="3 7" id="KW-0313">Glucose metabolism</keyword>
<dbReference type="InterPro" id="IPR022674">
    <property type="entry name" value="G6P_DH_NAD-bd"/>
</dbReference>
<dbReference type="UniPathway" id="UPA00115">
    <property type="reaction ID" value="UER00408"/>
</dbReference>
<comment type="similarity">
    <text evidence="2 7">Belongs to the glucose-6-phosphate dehydrogenase family.</text>
</comment>
<dbReference type="Pfam" id="PF00479">
    <property type="entry name" value="G6PD_N"/>
    <property type="match status" value="1"/>
</dbReference>
<feature type="binding site" evidence="7">
    <location>
        <position position="182"/>
    </location>
    <ligand>
        <name>substrate</name>
    </ligand>
</feature>
<dbReference type="PIRSF" id="PIRSF000110">
    <property type="entry name" value="G6PD"/>
    <property type="match status" value="1"/>
</dbReference>
<feature type="binding site" evidence="7">
    <location>
        <position position="152"/>
    </location>
    <ligand>
        <name>NADP(+)</name>
        <dbReference type="ChEBI" id="CHEBI:58349"/>
    </ligand>
</feature>
<comment type="function">
    <text evidence="7">Catalyzes the oxidation of glucose 6-phosphate to 6-phosphogluconolactone.</text>
</comment>
<reference evidence="10 11" key="1">
    <citation type="journal article" date="2015" name="Genome Announc.">
        <title>Expanding the biotechnology potential of lactobacilli through comparative genomics of 213 strains and associated genera.</title>
        <authorList>
            <person name="Sun Z."/>
            <person name="Harris H.M."/>
            <person name="McCann A."/>
            <person name="Guo C."/>
            <person name="Argimon S."/>
            <person name="Zhang W."/>
            <person name="Yang X."/>
            <person name="Jeffery I.B."/>
            <person name="Cooney J.C."/>
            <person name="Kagawa T.F."/>
            <person name="Liu W."/>
            <person name="Song Y."/>
            <person name="Salvetti E."/>
            <person name="Wrobel A."/>
            <person name="Rasinkangas P."/>
            <person name="Parkhill J."/>
            <person name="Rea M.C."/>
            <person name="O'Sullivan O."/>
            <person name="Ritari J."/>
            <person name="Douillard F.P."/>
            <person name="Paul Ross R."/>
            <person name="Yang R."/>
            <person name="Briner A.E."/>
            <person name="Felis G.E."/>
            <person name="de Vos W.M."/>
            <person name="Barrangou R."/>
            <person name="Klaenhammer T.R."/>
            <person name="Caufield P.W."/>
            <person name="Cui Y."/>
            <person name="Zhang H."/>
            <person name="O'Toole P.W."/>
        </authorList>
    </citation>
    <scope>NUCLEOTIDE SEQUENCE [LARGE SCALE GENOMIC DNA]</scope>
    <source>
        <strain evidence="10 11">DSM 19284</strain>
    </source>
</reference>
<evidence type="ECO:0000256" key="6">
    <source>
        <dbReference type="ARBA" id="ARBA00023277"/>
    </source>
</evidence>
<proteinExistence type="inferred from homology"/>
<accession>A0A0R1M6J2</accession>
<dbReference type="InterPro" id="IPR022675">
    <property type="entry name" value="G6P_DH_C"/>
</dbReference>
<evidence type="ECO:0000313" key="11">
    <source>
        <dbReference type="Proteomes" id="UP000051074"/>
    </source>
</evidence>
<dbReference type="SUPFAM" id="SSF51735">
    <property type="entry name" value="NAD(P)-binding Rossmann-fold domains"/>
    <property type="match status" value="1"/>
</dbReference>
<feature type="domain" description="Glucose-6-phosphate dehydrogenase C-terminal" evidence="9">
    <location>
        <begin position="194"/>
        <end position="482"/>
    </location>
</feature>
<name>A0A0R1M6J2_9LACO</name>
<keyword evidence="4 7" id="KW-0521">NADP</keyword>
<dbReference type="PANTHER" id="PTHR23429">
    <property type="entry name" value="GLUCOSE-6-PHOSPHATE 1-DEHYDROGENASE G6PD"/>
    <property type="match status" value="1"/>
</dbReference>